<keyword evidence="1" id="KW-0472">Membrane</keyword>
<keyword evidence="3" id="KW-0378">Hydrolase</keyword>
<feature type="transmembrane region" description="Helical" evidence="1">
    <location>
        <begin position="12"/>
        <end position="31"/>
    </location>
</feature>
<accession>A0A2N6UIZ6</accession>
<name>A0A2N6UIZ6_9FIRM</name>
<feature type="transmembrane region" description="Helical" evidence="1">
    <location>
        <begin position="207"/>
        <end position="224"/>
    </location>
</feature>
<proteinExistence type="predicted"/>
<feature type="domain" description="CAAX prenyl protease 2/Lysostaphin resistance protein A-like" evidence="2">
    <location>
        <begin position="121"/>
        <end position="216"/>
    </location>
</feature>
<dbReference type="Proteomes" id="UP000235658">
    <property type="component" value="Unassembled WGS sequence"/>
</dbReference>
<dbReference type="InterPro" id="IPR052710">
    <property type="entry name" value="CAAX_protease"/>
</dbReference>
<evidence type="ECO:0000259" key="2">
    <source>
        <dbReference type="Pfam" id="PF02517"/>
    </source>
</evidence>
<feature type="transmembrane region" description="Helical" evidence="1">
    <location>
        <begin position="43"/>
        <end position="64"/>
    </location>
</feature>
<dbReference type="GO" id="GO:0006508">
    <property type="term" value="P:proteolysis"/>
    <property type="evidence" value="ECO:0007669"/>
    <property type="project" value="UniProtKB-KW"/>
</dbReference>
<feature type="transmembrane region" description="Helical" evidence="1">
    <location>
        <begin position="119"/>
        <end position="137"/>
    </location>
</feature>
<feature type="transmembrane region" description="Helical" evidence="1">
    <location>
        <begin position="180"/>
        <end position="200"/>
    </location>
</feature>
<keyword evidence="3" id="KW-0482">Metalloprotease</keyword>
<keyword evidence="3" id="KW-0645">Protease</keyword>
<protein>
    <submittedName>
        <fullName evidence="3">CPBP family intramembrane metalloprotease</fullName>
    </submittedName>
</protein>
<dbReference type="EMBL" id="PNHP01000003">
    <property type="protein sequence ID" value="PMC81621.1"/>
    <property type="molecule type" value="Genomic_DNA"/>
</dbReference>
<feature type="transmembrane region" description="Helical" evidence="1">
    <location>
        <begin position="76"/>
        <end position="99"/>
    </location>
</feature>
<keyword evidence="1" id="KW-0812">Transmembrane</keyword>
<evidence type="ECO:0000313" key="4">
    <source>
        <dbReference type="Proteomes" id="UP000235658"/>
    </source>
</evidence>
<sequence length="225" mass="26172">MKYLSKRFTGKYGFFKFIFLLLLMFLGPVPASYSILIRGVDKSVLYIMTGAYLLVAFLFFLIFYRRFKFSGGFFQNLMILVVSILAIYGLSFLLDLIFGSNLTNPQNQETIESMLRLNFSPALIAYIVFLGPLVEEYTFREYLPGVFRKIFKRRDQDVKDIITLIMANILFSLAHMPTDIYSFLVYFSIGFVLVLVRFFTNNLKLSGLVHIFWNLLSTLILYFAL</sequence>
<dbReference type="GO" id="GO:0080120">
    <property type="term" value="P:CAAX-box protein maturation"/>
    <property type="evidence" value="ECO:0007669"/>
    <property type="project" value="UniProtKB-ARBA"/>
</dbReference>
<reference evidence="3 4" key="1">
    <citation type="submission" date="2017-09" db="EMBL/GenBank/DDBJ databases">
        <title>Bacterial strain isolated from the female urinary microbiota.</title>
        <authorList>
            <person name="Thomas-White K."/>
            <person name="Kumar N."/>
            <person name="Forster S."/>
            <person name="Putonti C."/>
            <person name="Lawley T."/>
            <person name="Wolfe A.J."/>
        </authorList>
    </citation>
    <scope>NUCLEOTIDE SEQUENCE [LARGE SCALE GENOMIC DNA]</scope>
    <source>
        <strain evidence="3 4">UMB0204</strain>
    </source>
</reference>
<evidence type="ECO:0000313" key="3">
    <source>
        <dbReference type="EMBL" id="PMC81621.1"/>
    </source>
</evidence>
<keyword evidence="1" id="KW-1133">Transmembrane helix</keyword>
<dbReference type="Pfam" id="PF02517">
    <property type="entry name" value="Rce1-like"/>
    <property type="match status" value="1"/>
</dbReference>
<dbReference type="PANTHER" id="PTHR36435">
    <property type="entry name" value="SLR1288 PROTEIN"/>
    <property type="match status" value="1"/>
</dbReference>
<dbReference type="GO" id="GO:0004175">
    <property type="term" value="F:endopeptidase activity"/>
    <property type="evidence" value="ECO:0007669"/>
    <property type="project" value="UniProtKB-ARBA"/>
</dbReference>
<dbReference type="GO" id="GO:0008237">
    <property type="term" value="F:metallopeptidase activity"/>
    <property type="evidence" value="ECO:0007669"/>
    <property type="project" value="UniProtKB-KW"/>
</dbReference>
<feature type="transmembrane region" description="Helical" evidence="1">
    <location>
        <begin position="158"/>
        <end position="174"/>
    </location>
</feature>
<dbReference type="InterPro" id="IPR003675">
    <property type="entry name" value="Rce1/LyrA-like_dom"/>
</dbReference>
<dbReference type="PANTHER" id="PTHR36435:SF1">
    <property type="entry name" value="CAAX AMINO TERMINAL PROTEASE FAMILY PROTEIN"/>
    <property type="match status" value="1"/>
</dbReference>
<dbReference type="GeneID" id="84578773"/>
<gene>
    <name evidence="3" type="ORF">CJ192_06210</name>
</gene>
<comment type="caution">
    <text evidence="3">The sequence shown here is derived from an EMBL/GenBank/DDBJ whole genome shotgun (WGS) entry which is preliminary data.</text>
</comment>
<organism evidence="3 4">
    <name type="scientific">Anaerococcus hydrogenalis</name>
    <dbReference type="NCBI Taxonomy" id="33029"/>
    <lineage>
        <taxon>Bacteria</taxon>
        <taxon>Bacillati</taxon>
        <taxon>Bacillota</taxon>
        <taxon>Tissierellia</taxon>
        <taxon>Tissierellales</taxon>
        <taxon>Peptoniphilaceae</taxon>
        <taxon>Anaerococcus</taxon>
    </lineage>
</organism>
<evidence type="ECO:0000256" key="1">
    <source>
        <dbReference type="SAM" id="Phobius"/>
    </source>
</evidence>
<dbReference type="RefSeq" id="WP_102198158.1">
    <property type="nucleotide sequence ID" value="NZ_CAMQCN010000035.1"/>
</dbReference>
<dbReference type="AlphaFoldDB" id="A0A2N6UIZ6"/>